<dbReference type="KEGG" id="mant:BHD05_04460"/>
<keyword evidence="2" id="KW-1185">Reference proteome</keyword>
<dbReference type="EMBL" id="CP017146">
    <property type="protein sequence ID" value="QHO69006.1"/>
    <property type="molecule type" value="Genomic_DNA"/>
</dbReference>
<dbReference type="Proteomes" id="UP000464507">
    <property type="component" value="Chromosome"/>
</dbReference>
<evidence type="ECO:0000313" key="2">
    <source>
        <dbReference type="Proteomes" id="UP000464507"/>
    </source>
</evidence>
<protein>
    <submittedName>
        <fullName evidence="1">Uncharacterized protein</fullName>
    </submittedName>
</protein>
<name>A0A7L5AGA4_9MICO</name>
<evidence type="ECO:0000313" key="1">
    <source>
        <dbReference type="EMBL" id="QHO69006.1"/>
    </source>
</evidence>
<dbReference type="AlphaFoldDB" id="A0A7L5AGA4"/>
<sequence length="71" mass="7274">MTKAFFGDAGPTVVPPVTGSIPVQKSLASSPPVAVTPSAGVTAPFAVGSTTVRFNDASVRRFFARRHTVTG</sequence>
<proteinExistence type="predicted"/>
<gene>
    <name evidence="1" type="ORF">BHD05_04460</name>
</gene>
<dbReference type="RefSeq" id="WP_161885367.1">
    <property type="nucleotide sequence ID" value="NZ_CP017146.1"/>
</dbReference>
<accession>A0A7L5AGA4</accession>
<reference evidence="1 2" key="1">
    <citation type="submission" date="2016-09" db="EMBL/GenBank/DDBJ databases">
        <title>Complete genome sequence of microbes from the polar regions.</title>
        <authorList>
            <person name="Liao L."/>
            <person name="Chen B."/>
        </authorList>
    </citation>
    <scope>NUCLEOTIDE SEQUENCE [LARGE SCALE GENOMIC DNA]</scope>
    <source>
        <strain evidence="1 2">ZS314</strain>
    </source>
</reference>
<organism evidence="1 2">
    <name type="scientific">Marisediminicola antarctica</name>
    <dbReference type="NCBI Taxonomy" id="674079"/>
    <lineage>
        <taxon>Bacteria</taxon>
        <taxon>Bacillati</taxon>
        <taxon>Actinomycetota</taxon>
        <taxon>Actinomycetes</taxon>
        <taxon>Micrococcales</taxon>
        <taxon>Microbacteriaceae</taxon>
        <taxon>Marisediminicola</taxon>
    </lineage>
</organism>